<evidence type="ECO:0000313" key="3">
    <source>
        <dbReference type="Proteomes" id="UP001153365"/>
    </source>
</evidence>
<dbReference type="AlphaFoldDB" id="A0AAV0AZ48"/>
<evidence type="ECO:0000256" key="1">
    <source>
        <dbReference type="SAM" id="SignalP"/>
    </source>
</evidence>
<comment type="caution">
    <text evidence="2">The sequence shown here is derived from an EMBL/GenBank/DDBJ whole genome shotgun (WGS) entry which is preliminary data.</text>
</comment>
<keyword evidence="3" id="KW-1185">Reference proteome</keyword>
<proteinExistence type="predicted"/>
<dbReference type="Proteomes" id="UP001153365">
    <property type="component" value="Unassembled WGS sequence"/>
</dbReference>
<reference evidence="2" key="1">
    <citation type="submission" date="2022-06" db="EMBL/GenBank/DDBJ databases">
        <authorList>
            <consortium name="SYNGENTA / RWTH Aachen University"/>
        </authorList>
    </citation>
    <scope>NUCLEOTIDE SEQUENCE</scope>
</reference>
<protein>
    <submittedName>
        <fullName evidence="2">Expressed protein</fullName>
    </submittedName>
</protein>
<evidence type="ECO:0000313" key="2">
    <source>
        <dbReference type="EMBL" id="CAH7673542.1"/>
    </source>
</evidence>
<sequence length="440" mass="48839">MLSLLFLMVVSLNFFISISDVEPHVLSRSIVTLNRNNQVVGSAKLPEGSFFSQTQSPTTLPSVENPYQQVCQTLQAPFPVSRAEFGFSQNLSGGGRKPTLLCYNDSFHLKAYCAESNSITVARKNQSVGQLFVTPRDPTDNSLGPGTWTAVTNYSYVIEFERKRPDDVVMELEVSLPKDNYLGEPELREGRIYLAKYNSNRDGWVVDIEHSRYDNIRSLTTLSSLKTPEGEFFEGVVGEEDHTFKVIGSVKEKSSDQALMPLQIAAWQDGTRVLIRSPNPINISLGLTNPTLESVPAGYTLATTRGYILRSTGSSTGAQLSLLLPYISRQLNSKNITINDLYGARREENSTSQFSVITRTVPVGSSSVLTKGPIINLPGEYTLLAKLPESKGKEIPKTEVLPTIISSSTNRLDFNYHNDFFLKTINLIIIIFWRMSFAGL</sequence>
<organism evidence="2 3">
    <name type="scientific">Phakopsora pachyrhizi</name>
    <name type="common">Asian soybean rust disease fungus</name>
    <dbReference type="NCBI Taxonomy" id="170000"/>
    <lineage>
        <taxon>Eukaryota</taxon>
        <taxon>Fungi</taxon>
        <taxon>Dikarya</taxon>
        <taxon>Basidiomycota</taxon>
        <taxon>Pucciniomycotina</taxon>
        <taxon>Pucciniomycetes</taxon>
        <taxon>Pucciniales</taxon>
        <taxon>Phakopsoraceae</taxon>
        <taxon>Phakopsora</taxon>
    </lineage>
</organism>
<feature type="signal peptide" evidence="1">
    <location>
        <begin position="1"/>
        <end position="23"/>
    </location>
</feature>
<keyword evidence="1" id="KW-0732">Signal</keyword>
<name>A0AAV0AZ48_PHAPC</name>
<accession>A0AAV0AZ48</accession>
<dbReference type="EMBL" id="CALTRL010001743">
    <property type="protein sequence ID" value="CAH7673542.1"/>
    <property type="molecule type" value="Genomic_DNA"/>
</dbReference>
<gene>
    <name evidence="2" type="ORF">PPACK8108_LOCUS8415</name>
</gene>
<feature type="chain" id="PRO_5043572275" evidence="1">
    <location>
        <begin position="24"/>
        <end position="440"/>
    </location>
</feature>